<evidence type="ECO:0000256" key="1">
    <source>
        <dbReference type="SAM" id="MobiDB-lite"/>
    </source>
</evidence>
<feature type="region of interest" description="Disordered" evidence="1">
    <location>
        <begin position="1"/>
        <end position="26"/>
    </location>
</feature>
<evidence type="ECO:0000313" key="3">
    <source>
        <dbReference type="Proteomes" id="UP000663859"/>
    </source>
</evidence>
<evidence type="ECO:0000313" key="2">
    <source>
        <dbReference type="EMBL" id="CAF0691931.1"/>
    </source>
</evidence>
<comment type="caution">
    <text evidence="2">The sequence shown here is derived from an EMBL/GenBank/DDBJ whole genome shotgun (WGS) entry which is preliminary data.</text>
</comment>
<dbReference type="EMBL" id="CAJNOB010000003">
    <property type="protein sequence ID" value="CAF0691931.1"/>
    <property type="molecule type" value="Genomic_DNA"/>
</dbReference>
<protein>
    <submittedName>
        <fullName evidence="2">Uncharacterized protein</fullName>
    </submittedName>
</protein>
<name>A0A8J2BQY6_9BACT</name>
<proteinExistence type="predicted"/>
<sequence>MLYPAFSGARATGCRGNGSQGGISGPMGLGSSYPGVCEDMTRRKLSVPVTSLDKQVRSLPSKAFYP</sequence>
<dbReference type="AlphaFoldDB" id="A0A8J2BQY6"/>
<keyword evidence="3" id="KW-1185">Reference proteome</keyword>
<dbReference type="Proteomes" id="UP000663859">
    <property type="component" value="Unassembled WGS sequence"/>
</dbReference>
<gene>
    <name evidence="2" type="ORF">MPNT_110027</name>
</gene>
<reference evidence="2" key="1">
    <citation type="submission" date="2021-02" db="EMBL/GenBank/DDBJ databases">
        <authorList>
            <person name="Cremers G."/>
            <person name="Picone N."/>
        </authorList>
    </citation>
    <scope>NUCLEOTIDE SEQUENCE</scope>
    <source>
        <strain evidence="2">PQ17</strain>
    </source>
</reference>
<accession>A0A8J2BQY6</accession>
<organism evidence="2 3">
    <name type="scientific">Candidatus Methylacidithermus pantelleriae</name>
    <dbReference type="NCBI Taxonomy" id="2744239"/>
    <lineage>
        <taxon>Bacteria</taxon>
        <taxon>Pseudomonadati</taxon>
        <taxon>Verrucomicrobiota</taxon>
        <taxon>Methylacidiphilae</taxon>
        <taxon>Methylacidiphilales</taxon>
        <taxon>Methylacidiphilaceae</taxon>
        <taxon>Candidatus Methylacidithermus</taxon>
    </lineage>
</organism>
<feature type="compositionally biased region" description="Gly residues" evidence="1">
    <location>
        <begin position="15"/>
        <end position="26"/>
    </location>
</feature>